<dbReference type="EMBL" id="JAQSIP010000003">
    <property type="protein sequence ID" value="MDD0838743.1"/>
    <property type="molecule type" value="Genomic_DNA"/>
</dbReference>
<evidence type="ECO:0000313" key="2">
    <source>
        <dbReference type="EMBL" id="MDD0838743.1"/>
    </source>
</evidence>
<dbReference type="Gene3D" id="3.40.50.300">
    <property type="entry name" value="P-loop containing nucleotide triphosphate hydrolases"/>
    <property type="match status" value="1"/>
</dbReference>
<dbReference type="SUPFAM" id="SSF52540">
    <property type="entry name" value="P-loop containing nucleoside triphosphate hydrolases"/>
    <property type="match status" value="1"/>
</dbReference>
<dbReference type="InterPro" id="IPR036388">
    <property type="entry name" value="WH-like_DNA-bd_sf"/>
</dbReference>
<sequence>MNAQMNEAPLAATSEASQEKQQTLHDFLASGVSGQGRGARFTRLEYSAPIGKAFFVYDGELQKRTNSNGTDAVARIVECHSIQDLEDAFKRATHRDVFVGGVPYADRLLITTKDARAEGKIARSKDDLPFPRGPGVMFLDNDHPTREGDDQFEAYAVAVPALAKASYVFAPSSSAWLHDPETVELLKGAGGQHYGIPVQDATDIPRAMKALHDRLVLAGMGAAIVTQAGSILIRSPVDLAMRSPNQPLFQRADCGAGVVQKKVEHIGSHAGEVFLFDTRLIADLSPSEIHDLVAVEDKLRASVDIKAHDVRTSWVEARVLAVAAQQGVSDEQARRFLHVIALASTKEHIDIWPGLVVEFADGTTVDVSELLKNPHKYDGNACCDPVEPEYRGGALVGKFYAESLTIHSFAHGGRTFHLQHEPVDISGILAQVPGLMGALTHDGEAPLGPSDTSEGELPSINMTGWAPPTEPHPLARFVDISDLPKVPRMIIPGLIMHGVVCISGSRGVGKTTCLLPLAAAAAGLHAPGYEFAPKHWRHVIYISEQLEQAAIIMEGLVNHAGLGIQREDVNDRMHFVDACRLPPEKVAEVGKLYKELFTRHIDGVKIDPLVVFDTKSAVLSLADENDNAEGSKAMAHLKQGFEGLPVWIIGHVTKASMNQVDASALTQRGAGSFEDDAVQTAYLIADTSGARRLCLGKKRFEAECDSLVIECGFAKTRALDEFGDVEDVGMRWGIVKKPLGDSAVLRFGGAKSSKEREEGDRRERILDTLRAASKRGEPLNRTDLREMLGGNAQKLSETVTDLCNEGWVIEVDVPAERRRTSTRKKFLVALTTEEHDAVTIDGKPVPPHLLQIPPSWCKPTPPVPGVVKPVAKNDEESSTC</sequence>
<gene>
    <name evidence="2" type="ORF">PSQ40_09195</name>
</gene>
<name>A0ABT5MXD2_9BURK</name>
<dbReference type="Proteomes" id="UP001528673">
    <property type="component" value="Unassembled WGS sequence"/>
</dbReference>
<dbReference type="Gene3D" id="1.10.10.10">
    <property type="entry name" value="Winged helix-like DNA-binding domain superfamily/Winged helix DNA-binding domain"/>
    <property type="match status" value="1"/>
</dbReference>
<comment type="caution">
    <text evidence="2">The sequence shown here is derived from an EMBL/GenBank/DDBJ whole genome shotgun (WGS) entry which is preliminary data.</text>
</comment>
<reference evidence="2 3" key="1">
    <citation type="submission" date="2023-02" db="EMBL/GenBank/DDBJ databases">
        <title>Bacterial whole genomic sequence of Curvibacter sp. HBC61.</title>
        <authorList>
            <person name="Le V."/>
            <person name="Ko S.-R."/>
            <person name="Ahn C.-Y."/>
            <person name="Oh H.-M."/>
        </authorList>
    </citation>
    <scope>NUCLEOTIDE SEQUENCE [LARGE SCALE GENOMIC DNA]</scope>
    <source>
        <strain evidence="2 3">HBC61</strain>
    </source>
</reference>
<feature type="compositionally biased region" description="Basic and acidic residues" evidence="1">
    <location>
        <begin position="871"/>
        <end position="880"/>
    </location>
</feature>
<keyword evidence="3" id="KW-1185">Reference proteome</keyword>
<accession>A0ABT5MXD2</accession>
<dbReference type="InterPro" id="IPR027417">
    <property type="entry name" value="P-loop_NTPase"/>
</dbReference>
<feature type="region of interest" description="Disordered" evidence="1">
    <location>
        <begin position="855"/>
        <end position="880"/>
    </location>
</feature>
<organism evidence="2 3">
    <name type="scientific">Curvibacter cyanobacteriorum</name>
    <dbReference type="NCBI Taxonomy" id="3026422"/>
    <lineage>
        <taxon>Bacteria</taxon>
        <taxon>Pseudomonadati</taxon>
        <taxon>Pseudomonadota</taxon>
        <taxon>Betaproteobacteria</taxon>
        <taxon>Burkholderiales</taxon>
        <taxon>Comamonadaceae</taxon>
        <taxon>Curvibacter</taxon>
    </lineage>
</organism>
<dbReference type="Pfam" id="PF13481">
    <property type="entry name" value="AAA_25"/>
    <property type="match status" value="1"/>
</dbReference>
<evidence type="ECO:0000313" key="3">
    <source>
        <dbReference type="Proteomes" id="UP001528673"/>
    </source>
</evidence>
<protein>
    <submittedName>
        <fullName evidence="2">AAA family ATPase</fullName>
    </submittedName>
</protein>
<evidence type="ECO:0000256" key="1">
    <source>
        <dbReference type="SAM" id="MobiDB-lite"/>
    </source>
</evidence>
<proteinExistence type="predicted"/>